<accession>H9GS77</accession>
<keyword evidence="5" id="KW-0325">Glycoprotein</keyword>
<evidence type="ECO:0000313" key="11">
    <source>
        <dbReference type="Ensembl" id="ENSACAP00000019279.2"/>
    </source>
</evidence>
<evidence type="ECO:0000256" key="6">
    <source>
        <dbReference type="PROSITE-ProRule" id="PRU01172"/>
    </source>
</evidence>
<dbReference type="InterPro" id="IPR051360">
    <property type="entry name" value="Neuronal_Pentraxin_Related"/>
</dbReference>
<protein>
    <recommendedName>
        <fullName evidence="10">Pentraxin (PTX) domain-containing protein</fullName>
    </recommendedName>
</protein>
<keyword evidence="9" id="KW-0732">Signal</keyword>
<dbReference type="InParanoid" id="H9GS77"/>
<dbReference type="SUPFAM" id="SSF49899">
    <property type="entry name" value="Concanavalin A-like lectins/glucanases"/>
    <property type="match status" value="1"/>
</dbReference>
<evidence type="ECO:0000256" key="4">
    <source>
        <dbReference type="ARBA" id="ARBA00023157"/>
    </source>
</evidence>
<evidence type="ECO:0000256" key="8">
    <source>
        <dbReference type="SAM" id="MobiDB-lite"/>
    </source>
</evidence>
<dbReference type="HOGENOM" id="CLU_044996_0_0_1"/>
<reference evidence="11" key="3">
    <citation type="submission" date="2025-09" db="UniProtKB">
        <authorList>
            <consortium name="Ensembl"/>
        </authorList>
    </citation>
    <scope>IDENTIFICATION</scope>
</reference>
<name>H9GS77_ANOCA</name>
<dbReference type="OrthoDB" id="8793160at2759"/>
<feature type="chain" id="PRO_5032429829" description="Pentraxin (PTX) domain-containing protein" evidence="9">
    <location>
        <begin position="22"/>
        <end position="506"/>
    </location>
</feature>
<dbReference type="PROSITE" id="PS51828">
    <property type="entry name" value="PTX_2"/>
    <property type="match status" value="1"/>
</dbReference>
<organism evidence="11 12">
    <name type="scientific">Anolis carolinensis</name>
    <name type="common">Green anole</name>
    <name type="synonym">American chameleon</name>
    <dbReference type="NCBI Taxonomy" id="28377"/>
    <lineage>
        <taxon>Eukaryota</taxon>
        <taxon>Metazoa</taxon>
        <taxon>Chordata</taxon>
        <taxon>Craniata</taxon>
        <taxon>Vertebrata</taxon>
        <taxon>Euteleostomi</taxon>
        <taxon>Lepidosauria</taxon>
        <taxon>Squamata</taxon>
        <taxon>Bifurcata</taxon>
        <taxon>Unidentata</taxon>
        <taxon>Episquamata</taxon>
        <taxon>Toxicofera</taxon>
        <taxon>Iguania</taxon>
        <taxon>Dactyloidae</taxon>
        <taxon>Anolis</taxon>
    </lineage>
</organism>
<sequence length="506" mass="55652">MGRKVTVFLILAVLFLQDALLQQPVAGEARKPFFERFRRLEEQFRRFQEVTLLRLQEIAGNYNVSYNIDARFEQLWDRQEAMGAAANASQANMEAELNQLKSWAKRFQRKAKKQEVERREQEKEAQKEHEASLLANLTQAVALCNQEGQAKLESLQKVIEGLQDALKVQGSKIDGLERQLKESADHNEVLLPSHLAAAHLLSQEPQAAGGQRPALRKLRAKHRQGEKLQQESVRLVAAQMQSKVMESGAPLGQEGVPKDMPPDPEEPPHPGPQPAAQNERQKAPGATRRPGTICNVGSMLVFPNNSTESFASFGPSFLPAALLELSLCGWVHTGAGYLGTILSYATEENDNKLVLHGRDAAPRSTIHFVIGDPAFQELPVGRLLDGAWHHFCVIWSSLQGRYWFYVDRRVVSVGSHFRKGYEIPSGGSLILGQEQDSLGGGFEASESFVGSLAGLALWDRALTPGEVSGMAIGNGVPRGPLLTLANVSTLHGSVKKVECACLEHCL</sequence>
<dbReference type="CTD" id="390667"/>
<evidence type="ECO:0000256" key="5">
    <source>
        <dbReference type="ARBA" id="ARBA00023180"/>
    </source>
</evidence>
<evidence type="ECO:0000256" key="1">
    <source>
        <dbReference type="ARBA" id="ARBA00001913"/>
    </source>
</evidence>
<feature type="region of interest" description="Disordered" evidence="8">
    <location>
        <begin position="204"/>
        <end position="232"/>
    </location>
</feature>
<dbReference type="eggNOG" id="ENOG502QTID">
    <property type="taxonomic scope" value="Eukaryota"/>
</dbReference>
<keyword evidence="7" id="KW-0175">Coiled coil</keyword>
<feature type="region of interest" description="Disordered" evidence="8">
    <location>
        <begin position="246"/>
        <end position="290"/>
    </location>
</feature>
<evidence type="ECO:0000256" key="7">
    <source>
        <dbReference type="SAM" id="Coils"/>
    </source>
</evidence>
<dbReference type="Bgee" id="ENSACAG00000027048">
    <property type="expression patterns" value="Expressed in skeletal muscle tissue and 6 other cell types or tissues"/>
</dbReference>
<dbReference type="Gene3D" id="2.60.120.200">
    <property type="match status" value="1"/>
</dbReference>
<keyword evidence="12" id="KW-1185">Reference proteome</keyword>
<dbReference type="GeneID" id="100560997"/>
<evidence type="ECO:0000313" key="12">
    <source>
        <dbReference type="Proteomes" id="UP000001646"/>
    </source>
</evidence>
<evidence type="ECO:0000256" key="3">
    <source>
        <dbReference type="ARBA" id="ARBA00022837"/>
    </source>
</evidence>
<reference evidence="11" key="2">
    <citation type="submission" date="2025-08" db="UniProtKB">
        <authorList>
            <consortium name="Ensembl"/>
        </authorList>
    </citation>
    <scope>IDENTIFICATION</scope>
</reference>
<evidence type="ECO:0000256" key="9">
    <source>
        <dbReference type="SAM" id="SignalP"/>
    </source>
</evidence>
<dbReference type="PANTHER" id="PTHR19277">
    <property type="entry name" value="PENTRAXIN"/>
    <property type="match status" value="1"/>
</dbReference>
<dbReference type="Pfam" id="PF00354">
    <property type="entry name" value="Pentaxin"/>
    <property type="match status" value="1"/>
</dbReference>
<dbReference type="GO" id="GO:0046872">
    <property type="term" value="F:metal ion binding"/>
    <property type="evidence" value="ECO:0007669"/>
    <property type="project" value="UniProtKB-KW"/>
</dbReference>
<dbReference type="Proteomes" id="UP000001646">
    <property type="component" value="Unplaced"/>
</dbReference>
<evidence type="ECO:0000259" key="10">
    <source>
        <dbReference type="PROSITE" id="PS51828"/>
    </source>
</evidence>
<dbReference type="PRINTS" id="PR00895">
    <property type="entry name" value="PENTAXIN"/>
</dbReference>
<gene>
    <name evidence="11" type="primary">ptx4</name>
</gene>
<comment type="caution">
    <text evidence="6">Lacks conserved residue(s) required for the propagation of feature annotation.</text>
</comment>
<dbReference type="PANTHER" id="PTHR19277:SF122">
    <property type="entry name" value="PENTRAXIN-4"/>
    <property type="match status" value="1"/>
</dbReference>
<dbReference type="Ensembl" id="ENSACAT00000027337.2">
    <property type="protein sequence ID" value="ENSACAP00000019279.2"/>
    <property type="gene ID" value="ENSACAG00000027048.2"/>
</dbReference>
<dbReference type="SMART" id="SM00159">
    <property type="entry name" value="PTX"/>
    <property type="match status" value="1"/>
</dbReference>
<proteinExistence type="predicted"/>
<dbReference type="InterPro" id="IPR001759">
    <property type="entry name" value="PTX_dom"/>
</dbReference>
<feature type="coiled-coil region" evidence="7">
    <location>
        <begin position="104"/>
        <end position="179"/>
    </location>
</feature>
<keyword evidence="3" id="KW-0106">Calcium</keyword>
<keyword evidence="4" id="KW-1015">Disulfide bond</keyword>
<keyword evidence="2" id="KW-0479">Metal-binding</keyword>
<dbReference type="InterPro" id="IPR013320">
    <property type="entry name" value="ConA-like_dom_sf"/>
</dbReference>
<evidence type="ECO:0000256" key="2">
    <source>
        <dbReference type="ARBA" id="ARBA00022723"/>
    </source>
</evidence>
<feature type="signal peptide" evidence="9">
    <location>
        <begin position="1"/>
        <end position="21"/>
    </location>
</feature>
<dbReference type="KEGG" id="acs:100560997"/>
<dbReference type="AlphaFoldDB" id="H9GS77"/>
<dbReference type="GeneTree" id="ENSGT01060000248575"/>
<reference evidence="11" key="1">
    <citation type="submission" date="2009-12" db="EMBL/GenBank/DDBJ databases">
        <title>The Genome Sequence of Anolis carolinensis (Green Anole Lizard).</title>
        <authorList>
            <consortium name="The Genome Sequencing Platform"/>
            <person name="Di Palma F."/>
            <person name="Alfoldi J."/>
            <person name="Heiman D."/>
            <person name="Young S."/>
            <person name="Grabherr M."/>
            <person name="Johnson J."/>
            <person name="Lander E.S."/>
            <person name="Lindblad-Toh K."/>
        </authorList>
    </citation>
    <scope>NUCLEOTIDE SEQUENCE [LARGE SCALE GENOMIC DNA]</scope>
    <source>
        <strain evidence="11">JBL SC #1</strain>
    </source>
</reference>
<feature type="domain" description="Pentraxin (PTX)" evidence="10">
    <location>
        <begin position="296"/>
        <end position="501"/>
    </location>
</feature>
<comment type="cofactor">
    <cofactor evidence="1">
        <name>Ca(2+)</name>
        <dbReference type="ChEBI" id="CHEBI:29108"/>
    </cofactor>
</comment>